<keyword evidence="5" id="KW-1185">Reference proteome</keyword>
<name>A0A939GDK6_9BACT</name>
<dbReference type="Gene3D" id="3.40.1390.30">
    <property type="entry name" value="NIF3 (NGG1p interacting factor 3)-like"/>
    <property type="match status" value="2"/>
</dbReference>
<proteinExistence type="inferred from homology"/>
<accession>A0A939GDK6</accession>
<dbReference type="PANTHER" id="PTHR13799:SF14">
    <property type="entry name" value="GTP CYCLOHYDROLASE 1 TYPE 2 HOMOLOG"/>
    <property type="match status" value="1"/>
</dbReference>
<protein>
    <submittedName>
        <fullName evidence="4">Nif3-like dinuclear metal center hexameric protein</fullName>
    </submittedName>
</protein>
<organism evidence="4 5">
    <name type="scientific">Fibrella rubiginis</name>
    <dbReference type="NCBI Taxonomy" id="2817060"/>
    <lineage>
        <taxon>Bacteria</taxon>
        <taxon>Pseudomonadati</taxon>
        <taxon>Bacteroidota</taxon>
        <taxon>Cytophagia</taxon>
        <taxon>Cytophagales</taxon>
        <taxon>Spirosomataceae</taxon>
        <taxon>Fibrella</taxon>
    </lineage>
</organism>
<gene>
    <name evidence="4" type="ORF">J2I47_10675</name>
</gene>
<comment type="caution">
    <text evidence="4">The sequence shown here is derived from an EMBL/GenBank/DDBJ whole genome shotgun (WGS) entry which is preliminary data.</text>
</comment>
<dbReference type="RefSeq" id="WP_207364563.1">
    <property type="nucleotide sequence ID" value="NZ_JAFMYV010000004.1"/>
</dbReference>
<evidence type="ECO:0000313" key="4">
    <source>
        <dbReference type="EMBL" id="MBO0937009.1"/>
    </source>
</evidence>
<dbReference type="Pfam" id="PF01784">
    <property type="entry name" value="DUF34_NIF3"/>
    <property type="match status" value="1"/>
</dbReference>
<dbReference type="InterPro" id="IPR002678">
    <property type="entry name" value="DUF34/NIF3"/>
</dbReference>
<evidence type="ECO:0000256" key="2">
    <source>
        <dbReference type="ARBA" id="ARBA00022723"/>
    </source>
</evidence>
<dbReference type="InterPro" id="IPR036069">
    <property type="entry name" value="DUF34/NIF3_sf"/>
</dbReference>
<keyword evidence="2 3" id="KW-0479">Metal-binding</keyword>
<evidence type="ECO:0000256" key="1">
    <source>
        <dbReference type="ARBA" id="ARBA00006964"/>
    </source>
</evidence>
<dbReference type="EMBL" id="JAFMYV010000004">
    <property type="protein sequence ID" value="MBO0937009.1"/>
    <property type="molecule type" value="Genomic_DNA"/>
</dbReference>
<comment type="similarity">
    <text evidence="1">Belongs to the GTP cyclohydrolase I type 2/NIF3 family.</text>
</comment>
<dbReference type="GO" id="GO:0005737">
    <property type="term" value="C:cytoplasm"/>
    <property type="evidence" value="ECO:0007669"/>
    <property type="project" value="TreeGrafter"/>
</dbReference>
<dbReference type="Proteomes" id="UP000664034">
    <property type="component" value="Unassembled WGS sequence"/>
</dbReference>
<feature type="binding site" evidence="3">
    <location>
        <position position="214"/>
    </location>
    <ligand>
        <name>a divalent metal cation</name>
        <dbReference type="ChEBI" id="CHEBI:60240"/>
        <label>1</label>
    </ligand>
</feature>
<reference evidence="4" key="1">
    <citation type="submission" date="2021-03" db="EMBL/GenBank/DDBJ databases">
        <title>Fibrella sp. HMF5335 genome sequencing and assembly.</title>
        <authorList>
            <person name="Kang H."/>
            <person name="Kim H."/>
            <person name="Bae S."/>
            <person name="Joh K."/>
        </authorList>
    </citation>
    <scope>NUCLEOTIDE SEQUENCE</scope>
    <source>
        <strain evidence="4">HMF5335</strain>
    </source>
</reference>
<evidence type="ECO:0000256" key="3">
    <source>
        <dbReference type="PIRSR" id="PIRSR602678-1"/>
    </source>
</evidence>
<dbReference type="PANTHER" id="PTHR13799">
    <property type="entry name" value="NGG1 INTERACTING FACTOR 3"/>
    <property type="match status" value="1"/>
</dbReference>
<dbReference type="GO" id="GO:0046872">
    <property type="term" value="F:metal ion binding"/>
    <property type="evidence" value="ECO:0007669"/>
    <property type="project" value="UniProtKB-KW"/>
</dbReference>
<sequence>MTLHDIDDWLRTELGADKFPVSEQGGIYVPSDRPVERIGLALEPPPQVGNWVQKNNLDALWLHRPWQLNQAALPPNVGVLYHHLPFDETLTTGYNKPMAAALGLFELETLGYKTAPDLADAHLPPRPIGMMGTVPSRSFTNWTELIDSLFGGYDRAEFGSVRVPEKVAVVGAMNPALVQEAHERGVGLYLTGEYRKGTQAAVDETGMAVIAIGHRRTEGWGLRALADVFRKKIGVKVYV</sequence>
<dbReference type="AlphaFoldDB" id="A0A939GDK6"/>
<dbReference type="SUPFAM" id="SSF102705">
    <property type="entry name" value="NIF3 (NGG1p interacting factor 3)-like"/>
    <property type="match status" value="1"/>
</dbReference>
<feature type="binding site" evidence="3">
    <location>
        <position position="218"/>
    </location>
    <ligand>
        <name>a divalent metal cation</name>
        <dbReference type="ChEBI" id="CHEBI:60240"/>
        <label>1</label>
    </ligand>
</feature>
<feature type="binding site" evidence="3">
    <location>
        <position position="87"/>
    </location>
    <ligand>
        <name>a divalent metal cation</name>
        <dbReference type="ChEBI" id="CHEBI:60240"/>
        <label>1</label>
    </ligand>
</feature>
<evidence type="ECO:0000313" key="5">
    <source>
        <dbReference type="Proteomes" id="UP000664034"/>
    </source>
</evidence>